<protein>
    <submittedName>
        <fullName evidence="3 5">Zinc finger, CCHC-type domain-containing protein</fullName>
    </submittedName>
</protein>
<reference evidence="4" key="1">
    <citation type="submission" date="2014-09" db="EMBL/GenBank/DDBJ databases">
        <authorList>
            <person name="Martin A.A."/>
        </authorList>
    </citation>
    <scope>NUCLEOTIDE SEQUENCE</scope>
    <source>
        <strain evidence="4">ED321</strain>
    </source>
</reference>
<dbReference type="GO" id="GO:0003676">
    <property type="term" value="F:nucleic acid binding"/>
    <property type="evidence" value="ECO:0007669"/>
    <property type="project" value="InterPro"/>
</dbReference>
<evidence type="ECO:0000313" key="5">
    <source>
        <dbReference type="WBParaSite" id="SRAE_2000371600.1"/>
    </source>
</evidence>
<dbReference type="CTD" id="36381434"/>
<dbReference type="WormBase" id="SRAE_2000371600">
    <property type="protein sequence ID" value="SRP04350"/>
    <property type="gene ID" value="WBGene00263941"/>
</dbReference>
<feature type="region of interest" description="Disordered" evidence="1">
    <location>
        <begin position="409"/>
        <end position="431"/>
    </location>
</feature>
<dbReference type="Proteomes" id="UP000035682">
    <property type="component" value="Unplaced"/>
</dbReference>
<feature type="region of interest" description="Disordered" evidence="1">
    <location>
        <begin position="173"/>
        <end position="192"/>
    </location>
</feature>
<sequence>MVYGSMMIEKFNGRTSFKDFIQSLECLFTLNDVETDGKKLAMLVFHLGPEVREVVEQADEDERKSYENLKNWLENKFNDKILALRARDEVKYYKIDYRDFEKSLRKLLKLISTGFASFKGKELMEVQLSWLMQKLDGAVYDRLYNNSYRYTNTEELVDDLVYAYRHANKRNGGNRRKDFIPSEKNDEKSTTKVSGMNSRKRLCYICQSEEHLANKCPNKVVKQEGTNWNANLVQTKGYQKIAGPTYRIEFMVGDEKIKIHCDSGTPISVMTRKCADNLKLTIEKVQDVDMVAKGVANGELLIKGIVSSFTRVMSFRLKTFSRYILRHISSSRRDTKTRPSAINSSEKCDLEKTLFSRPTFKEKSNETSPMKKFPPFAVSRFKIQGPRSNNFYISISFLDTKNDDKRIGRAKIPNDVSQEQLKFRKHFQRRP</sequence>
<dbReference type="STRING" id="34506.A0A090MZJ9"/>
<dbReference type="eggNOG" id="KOG0017">
    <property type="taxonomic scope" value="Eukaryota"/>
</dbReference>
<dbReference type="Gene3D" id="2.40.70.10">
    <property type="entry name" value="Acid Proteases"/>
    <property type="match status" value="1"/>
</dbReference>
<evidence type="ECO:0000313" key="6">
    <source>
        <dbReference type="WormBase" id="SRAE_2000371600"/>
    </source>
</evidence>
<dbReference type="GeneID" id="36381434"/>
<proteinExistence type="predicted"/>
<name>A0A090MZJ9_STRRB</name>
<dbReference type="WBParaSite" id="SRAE_2000371600.1">
    <property type="protein sequence ID" value="SRAE_2000371600.1"/>
    <property type="gene ID" value="WBGene00263941"/>
</dbReference>
<organism evidence="3">
    <name type="scientific">Strongyloides ratti</name>
    <name type="common">Parasitic roundworm</name>
    <dbReference type="NCBI Taxonomy" id="34506"/>
    <lineage>
        <taxon>Eukaryota</taxon>
        <taxon>Metazoa</taxon>
        <taxon>Ecdysozoa</taxon>
        <taxon>Nematoda</taxon>
        <taxon>Chromadorea</taxon>
        <taxon>Rhabditida</taxon>
        <taxon>Tylenchina</taxon>
        <taxon>Panagrolaimomorpha</taxon>
        <taxon>Strongyloidoidea</taxon>
        <taxon>Strongyloididae</taxon>
        <taxon>Strongyloides</taxon>
    </lineage>
</organism>
<reference evidence="5" key="3">
    <citation type="submission" date="2020-12" db="UniProtKB">
        <authorList>
            <consortium name="WormBaseParasite"/>
        </authorList>
    </citation>
    <scope>IDENTIFICATION</scope>
</reference>
<dbReference type="GO" id="GO:0008270">
    <property type="term" value="F:zinc ion binding"/>
    <property type="evidence" value="ECO:0007669"/>
    <property type="project" value="InterPro"/>
</dbReference>
<dbReference type="AlphaFoldDB" id="A0A090MZJ9"/>
<dbReference type="GO" id="GO:0019899">
    <property type="term" value="F:enzyme binding"/>
    <property type="evidence" value="ECO:0007669"/>
    <property type="project" value="UniProtKB-ARBA"/>
</dbReference>
<feature type="compositionally biased region" description="Basic and acidic residues" evidence="1">
    <location>
        <begin position="175"/>
        <end position="190"/>
    </location>
</feature>
<feature type="domain" description="CCHC-type" evidence="2">
    <location>
        <begin position="202"/>
        <end position="218"/>
    </location>
</feature>
<evidence type="ECO:0000313" key="3">
    <source>
        <dbReference type="EMBL" id="CEF69064.1"/>
    </source>
</evidence>
<accession>A0A090MZJ9</accession>
<keyword evidence="4" id="KW-1185">Reference proteome</keyword>
<reference evidence="3" key="2">
    <citation type="submission" date="2014-09" db="EMBL/GenBank/DDBJ databases">
        <authorList>
            <person name="Aslett A.Martin."/>
        </authorList>
    </citation>
    <scope>NUCLEOTIDE SEQUENCE</scope>
    <source>
        <strain evidence="3">ED321 Heterogonic</strain>
    </source>
</reference>
<dbReference type="SUPFAM" id="SSF57756">
    <property type="entry name" value="Retrovirus zinc finger-like domains"/>
    <property type="match status" value="1"/>
</dbReference>
<dbReference type="EMBL" id="LN609529">
    <property type="protein sequence ID" value="CEF69064.1"/>
    <property type="molecule type" value="Genomic_DNA"/>
</dbReference>
<dbReference type="RefSeq" id="XP_024508264.1">
    <property type="nucleotide sequence ID" value="XM_024654943.1"/>
</dbReference>
<evidence type="ECO:0000259" key="2">
    <source>
        <dbReference type="SMART" id="SM00343"/>
    </source>
</evidence>
<gene>
    <name evidence="3 5 6" type="ORF">SRAE_2000371600</name>
</gene>
<dbReference type="InterPro" id="IPR021109">
    <property type="entry name" value="Peptidase_aspartic_dom_sf"/>
</dbReference>
<dbReference type="InterPro" id="IPR001878">
    <property type="entry name" value="Znf_CCHC"/>
</dbReference>
<evidence type="ECO:0000313" key="4">
    <source>
        <dbReference type="Proteomes" id="UP000035682"/>
    </source>
</evidence>
<dbReference type="SMART" id="SM00343">
    <property type="entry name" value="ZnF_C2HC"/>
    <property type="match status" value="1"/>
</dbReference>
<dbReference type="InterPro" id="IPR036875">
    <property type="entry name" value="Znf_CCHC_sf"/>
</dbReference>
<evidence type="ECO:0000256" key="1">
    <source>
        <dbReference type="SAM" id="MobiDB-lite"/>
    </source>
</evidence>